<dbReference type="InterPro" id="IPR021013">
    <property type="entry name" value="ATPase_Vma12"/>
</dbReference>
<feature type="compositionally biased region" description="Basic and acidic residues" evidence="6">
    <location>
        <begin position="88"/>
        <end position="101"/>
    </location>
</feature>
<evidence type="ECO:0000313" key="9">
    <source>
        <dbReference type="Proteomes" id="UP000095192"/>
    </source>
</evidence>
<keyword evidence="9" id="KW-1185">Reference proteome</keyword>
<dbReference type="VEuPathDB" id="ToxoDB:cyc_05010"/>
<keyword evidence="5 7" id="KW-0472">Membrane</keyword>
<evidence type="ECO:0000313" key="8">
    <source>
        <dbReference type="EMBL" id="OEH75302.1"/>
    </source>
</evidence>
<evidence type="ECO:0000256" key="3">
    <source>
        <dbReference type="ARBA" id="ARBA00022824"/>
    </source>
</evidence>
<protein>
    <recommendedName>
        <fullName evidence="10">Transmembrane protein</fullName>
    </recommendedName>
</protein>
<proteinExistence type="predicted"/>
<dbReference type="Proteomes" id="UP000095192">
    <property type="component" value="Unassembled WGS sequence"/>
</dbReference>
<dbReference type="InParanoid" id="A0A1D3CVS5"/>
<evidence type="ECO:0000256" key="1">
    <source>
        <dbReference type="ARBA" id="ARBA00004477"/>
    </source>
</evidence>
<dbReference type="GO" id="GO:0005789">
    <property type="term" value="C:endoplasmic reticulum membrane"/>
    <property type="evidence" value="ECO:0007669"/>
    <property type="project" value="UniProtKB-SubCell"/>
</dbReference>
<evidence type="ECO:0000256" key="6">
    <source>
        <dbReference type="SAM" id="MobiDB-lite"/>
    </source>
</evidence>
<dbReference type="AlphaFoldDB" id="A0A1D3CVS5"/>
<accession>A0A1D3CVS5</accession>
<dbReference type="PANTHER" id="PTHR31394:SF1">
    <property type="entry name" value="TRANSMEMBRANE PROTEIN 199"/>
    <property type="match status" value="1"/>
</dbReference>
<dbReference type="PANTHER" id="PTHR31394">
    <property type="entry name" value="TRANSMEMBRANE PROTEIN 199"/>
    <property type="match status" value="1"/>
</dbReference>
<keyword evidence="2 7" id="KW-0812">Transmembrane</keyword>
<feature type="transmembrane region" description="Helical" evidence="7">
    <location>
        <begin position="306"/>
        <end position="326"/>
    </location>
</feature>
<evidence type="ECO:0000256" key="2">
    <source>
        <dbReference type="ARBA" id="ARBA00022692"/>
    </source>
</evidence>
<sequence length="348" mass="38111">MGRKEDLGQEISECVAASAIAAAPGKSLRRRRRPPRGSADTVPAAAVDEAAPESRYSSSSISRAGRRDSCDSNAPDGRHAGHRSSSNGRDEANSTESRKAQDEDEQSSTAGASAEGAAESCREKDQDEDKEQPTGDTKAAQEQQHPQRGKGGSRLLIEVTPKIREFLENLASRKKQRCIIAQDRIDLDVLQRLVKEWNSETAKNCQNVCMADLVEGSHVVERIEAPPVHLESLSFKERTRLLADERRHQAAVRSLWGEKGGHQDSFADLNKSLAMGVNALLGLFLTFLGGYWAALYSGVETFQTRVVVGLVCSIVCLVVEVLLFAIHDERQRLKAQKKLSRGLVLKSI</sequence>
<dbReference type="GO" id="GO:0070072">
    <property type="term" value="P:vacuolar proton-transporting V-type ATPase complex assembly"/>
    <property type="evidence" value="ECO:0007669"/>
    <property type="project" value="InterPro"/>
</dbReference>
<keyword evidence="4 7" id="KW-1133">Transmembrane helix</keyword>
<name>A0A1D3CVS5_9EIME</name>
<evidence type="ECO:0000256" key="4">
    <source>
        <dbReference type="ARBA" id="ARBA00022989"/>
    </source>
</evidence>
<evidence type="ECO:0008006" key="10">
    <source>
        <dbReference type="Google" id="ProtNLM"/>
    </source>
</evidence>
<evidence type="ECO:0000256" key="5">
    <source>
        <dbReference type="ARBA" id="ARBA00023136"/>
    </source>
</evidence>
<dbReference type="EMBL" id="JROU02001769">
    <property type="protein sequence ID" value="OEH75302.1"/>
    <property type="molecule type" value="Genomic_DNA"/>
</dbReference>
<feature type="region of interest" description="Disordered" evidence="6">
    <location>
        <begin position="21"/>
        <end position="156"/>
    </location>
</feature>
<feature type="compositionally biased region" description="Low complexity" evidence="6">
    <location>
        <begin position="39"/>
        <end position="63"/>
    </location>
</feature>
<keyword evidence="3" id="KW-0256">Endoplasmic reticulum</keyword>
<evidence type="ECO:0000256" key="7">
    <source>
        <dbReference type="SAM" id="Phobius"/>
    </source>
</evidence>
<comment type="caution">
    <text evidence="8">The sequence shown here is derived from an EMBL/GenBank/DDBJ whole genome shotgun (WGS) entry which is preliminary data.</text>
</comment>
<feature type="compositionally biased region" description="Low complexity" evidence="6">
    <location>
        <begin position="110"/>
        <end position="119"/>
    </location>
</feature>
<organism evidence="8 9">
    <name type="scientific">Cyclospora cayetanensis</name>
    <dbReference type="NCBI Taxonomy" id="88456"/>
    <lineage>
        <taxon>Eukaryota</taxon>
        <taxon>Sar</taxon>
        <taxon>Alveolata</taxon>
        <taxon>Apicomplexa</taxon>
        <taxon>Conoidasida</taxon>
        <taxon>Coccidia</taxon>
        <taxon>Eucoccidiorida</taxon>
        <taxon>Eimeriorina</taxon>
        <taxon>Eimeriidae</taxon>
        <taxon>Cyclospora</taxon>
    </lineage>
</organism>
<comment type="subcellular location">
    <subcellularLocation>
        <location evidence="1">Endoplasmic reticulum membrane</location>
        <topology evidence="1">Multi-pass membrane protein</topology>
    </subcellularLocation>
</comment>
<feature type="transmembrane region" description="Helical" evidence="7">
    <location>
        <begin position="273"/>
        <end position="294"/>
    </location>
</feature>
<feature type="compositionally biased region" description="Basic and acidic residues" evidence="6">
    <location>
        <begin position="120"/>
        <end position="133"/>
    </location>
</feature>
<gene>
    <name evidence="8" type="ORF">cyc_05010</name>
</gene>
<reference evidence="8 9" key="1">
    <citation type="journal article" date="2016" name="BMC Genomics">
        <title>Comparative genomics reveals Cyclospora cayetanensis possesses coccidia-like metabolism and invasion components but unique surface antigens.</title>
        <authorList>
            <person name="Liu S."/>
            <person name="Wang L."/>
            <person name="Zheng H."/>
            <person name="Xu Z."/>
            <person name="Roellig D.M."/>
            <person name="Li N."/>
            <person name="Frace M.A."/>
            <person name="Tang K."/>
            <person name="Arrowood M.J."/>
            <person name="Moss D.M."/>
            <person name="Zhang L."/>
            <person name="Feng Y."/>
            <person name="Xiao L."/>
        </authorList>
    </citation>
    <scope>NUCLEOTIDE SEQUENCE [LARGE SCALE GENOMIC DNA]</scope>
    <source>
        <strain evidence="8 9">CHN_HEN01</strain>
    </source>
</reference>
<dbReference type="VEuPathDB" id="ToxoDB:LOC34621444"/>